<organism evidence="1 2">
    <name type="scientific">Camellia sinensis</name>
    <name type="common">Tea plant</name>
    <name type="synonym">Thea sinensis</name>
    <dbReference type="NCBI Taxonomy" id="4442"/>
    <lineage>
        <taxon>Eukaryota</taxon>
        <taxon>Viridiplantae</taxon>
        <taxon>Streptophyta</taxon>
        <taxon>Embryophyta</taxon>
        <taxon>Tracheophyta</taxon>
        <taxon>Spermatophyta</taxon>
        <taxon>Magnoliopsida</taxon>
        <taxon>eudicotyledons</taxon>
        <taxon>Gunneridae</taxon>
        <taxon>Pentapetalae</taxon>
        <taxon>asterids</taxon>
        <taxon>Ericales</taxon>
        <taxon>Theaceae</taxon>
        <taxon>Camellia</taxon>
    </lineage>
</organism>
<sequence length="66" mass="7793">MCPYEYFTKSLQLQQIQFQRHCETQKYVNMSSNRYLLHCSPPFIRRIDQPSLLVEPNSSGAFTAIH</sequence>
<dbReference type="Proteomes" id="UP000593564">
    <property type="component" value="Unassembled WGS sequence"/>
</dbReference>
<dbReference type="EMBL" id="JACBKZ010000007">
    <property type="protein sequence ID" value="KAF5944985.1"/>
    <property type="molecule type" value="Genomic_DNA"/>
</dbReference>
<protein>
    <submittedName>
        <fullName evidence="1">Uncharacterized protein</fullName>
    </submittedName>
</protein>
<proteinExistence type="predicted"/>
<dbReference type="AlphaFoldDB" id="A0A7J7GXJ6"/>
<accession>A0A7J7GXJ6</accession>
<reference evidence="2" key="1">
    <citation type="journal article" date="2020" name="Nat. Commun.">
        <title>Genome assembly of wild tea tree DASZ reveals pedigree and selection history of tea varieties.</title>
        <authorList>
            <person name="Zhang W."/>
            <person name="Zhang Y."/>
            <person name="Qiu H."/>
            <person name="Guo Y."/>
            <person name="Wan H."/>
            <person name="Zhang X."/>
            <person name="Scossa F."/>
            <person name="Alseekh S."/>
            <person name="Zhang Q."/>
            <person name="Wang P."/>
            <person name="Xu L."/>
            <person name="Schmidt M.H."/>
            <person name="Jia X."/>
            <person name="Li D."/>
            <person name="Zhu A."/>
            <person name="Guo F."/>
            <person name="Chen W."/>
            <person name="Ni D."/>
            <person name="Usadel B."/>
            <person name="Fernie A.R."/>
            <person name="Wen W."/>
        </authorList>
    </citation>
    <scope>NUCLEOTIDE SEQUENCE [LARGE SCALE GENOMIC DNA]</scope>
    <source>
        <strain evidence="2">cv. G240</strain>
    </source>
</reference>
<keyword evidence="2" id="KW-1185">Reference proteome</keyword>
<evidence type="ECO:0000313" key="2">
    <source>
        <dbReference type="Proteomes" id="UP000593564"/>
    </source>
</evidence>
<comment type="caution">
    <text evidence="1">The sequence shown here is derived from an EMBL/GenBank/DDBJ whole genome shotgun (WGS) entry which is preliminary data.</text>
</comment>
<gene>
    <name evidence="1" type="ORF">HYC85_015213</name>
</gene>
<name>A0A7J7GXJ6_CAMSI</name>
<evidence type="ECO:0000313" key="1">
    <source>
        <dbReference type="EMBL" id="KAF5944985.1"/>
    </source>
</evidence>
<reference evidence="1 2" key="2">
    <citation type="submission" date="2020-07" db="EMBL/GenBank/DDBJ databases">
        <title>Genome assembly of wild tea tree DASZ reveals pedigree and selection history of tea varieties.</title>
        <authorList>
            <person name="Zhang W."/>
        </authorList>
    </citation>
    <scope>NUCLEOTIDE SEQUENCE [LARGE SCALE GENOMIC DNA]</scope>
    <source>
        <strain evidence="2">cv. G240</strain>
        <tissue evidence="1">Leaf</tissue>
    </source>
</reference>